<dbReference type="SMART" id="SM00746">
    <property type="entry name" value="TRASH"/>
    <property type="match status" value="3"/>
</dbReference>
<dbReference type="AlphaFoldDB" id="A0A9X2JG70"/>
<feature type="domain" description="TRASH" evidence="3">
    <location>
        <begin position="321"/>
        <end position="359"/>
    </location>
</feature>
<feature type="compositionally biased region" description="Polar residues" evidence="1">
    <location>
        <begin position="21"/>
        <end position="34"/>
    </location>
</feature>
<accession>A0A9X2JG70</accession>
<feature type="chain" id="PRO_5040972063" description="TRASH domain-containing protein" evidence="2">
    <location>
        <begin position="23"/>
        <end position="377"/>
    </location>
</feature>
<organism evidence="4 5">
    <name type="scientific">Aeoliella straminimaris</name>
    <dbReference type="NCBI Taxonomy" id="2954799"/>
    <lineage>
        <taxon>Bacteria</taxon>
        <taxon>Pseudomonadati</taxon>
        <taxon>Planctomycetota</taxon>
        <taxon>Planctomycetia</taxon>
        <taxon>Pirellulales</taxon>
        <taxon>Lacipirellulaceae</taxon>
        <taxon>Aeoliella</taxon>
    </lineage>
</organism>
<protein>
    <recommendedName>
        <fullName evidence="3">TRASH domain-containing protein</fullName>
    </recommendedName>
</protein>
<proteinExistence type="predicted"/>
<evidence type="ECO:0000256" key="1">
    <source>
        <dbReference type="SAM" id="MobiDB-lite"/>
    </source>
</evidence>
<feature type="region of interest" description="Disordered" evidence="1">
    <location>
        <begin position="21"/>
        <end position="58"/>
    </location>
</feature>
<comment type="caution">
    <text evidence="4">The sequence shown here is derived from an EMBL/GenBank/DDBJ whole genome shotgun (WGS) entry which is preliminary data.</text>
</comment>
<sequence>MIMRLAVATALVTLGITTNASAQQPTMQQHSSTPADPAKHAMAEHAASPEQGPHGGTLTAAGDMKIETAVEPGGIRLYAFDSAGQPLDLRNARGVASLQLKGAAKRYRYDLYPEVRKDQSAESLAVSVDLSRITGQAGELTFQLVGLTGDRRRPTTFSTEFVGPLTEAQQTAAAIAKQKVCPVSGQPLGSMGDPIAVTQGDQTLYVCCAGCVQKAKANFATYLKKLEPQIVAAPATAADNEAIKLQKTCPVANQPLGSMGTPIKVTGLERDVYLCCQGCVNSLKSAPDKYLAKLPPLPVAKPTVVKATAADATYVAAQKLCPVMDESLDAMGGPYKTVVEGQVVYLCCPGCAKMLAADPDKYLAKLKEQGVTPPVAE</sequence>
<gene>
    <name evidence="4" type="ORF">NG895_11040</name>
</gene>
<dbReference type="InterPro" id="IPR011017">
    <property type="entry name" value="TRASH_dom"/>
</dbReference>
<feature type="domain" description="TRASH" evidence="3">
    <location>
        <begin position="181"/>
        <end position="219"/>
    </location>
</feature>
<reference evidence="4" key="1">
    <citation type="submission" date="2022-06" db="EMBL/GenBank/DDBJ databases">
        <title>Aeoliella straminimaris, a novel planctomycete from sediments.</title>
        <authorList>
            <person name="Vitorino I.R."/>
            <person name="Lage O.M."/>
        </authorList>
    </citation>
    <scope>NUCLEOTIDE SEQUENCE</scope>
    <source>
        <strain evidence="4">ICT_H6.2</strain>
    </source>
</reference>
<evidence type="ECO:0000256" key="2">
    <source>
        <dbReference type="SAM" id="SignalP"/>
    </source>
</evidence>
<keyword evidence="2" id="KW-0732">Signal</keyword>
<feature type="signal peptide" evidence="2">
    <location>
        <begin position="1"/>
        <end position="22"/>
    </location>
</feature>
<evidence type="ECO:0000313" key="4">
    <source>
        <dbReference type="EMBL" id="MCO6044441.1"/>
    </source>
</evidence>
<keyword evidence="5" id="KW-1185">Reference proteome</keyword>
<evidence type="ECO:0000313" key="5">
    <source>
        <dbReference type="Proteomes" id="UP001155241"/>
    </source>
</evidence>
<feature type="domain" description="TRASH" evidence="3">
    <location>
        <begin position="249"/>
        <end position="287"/>
    </location>
</feature>
<name>A0A9X2JG70_9BACT</name>
<dbReference type="EMBL" id="JAMXLR010000036">
    <property type="protein sequence ID" value="MCO6044441.1"/>
    <property type="molecule type" value="Genomic_DNA"/>
</dbReference>
<dbReference type="RefSeq" id="WP_252852543.1">
    <property type="nucleotide sequence ID" value="NZ_JAMXLR010000036.1"/>
</dbReference>
<evidence type="ECO:0000259" key="3">
    <source>
        <dbReference type="SMART" id="SM00746"/>
    </source>
</evidence>
<dbReference type="Proteomes" id="UP001155241">
    <property type="component" value="Unassembled WGS sequence"/>
</dbReference>